<comment type="caution">
    <text evidence="1">The sequence shown here is derived from an EMBL/GenBank/DDBJ whole genome shotgun (WGS) entry which is preliminary data.</text>
</comment>
<gene>
    <name evidence="1" type="ORF">S01H1_16157</name>
</gene>
<evidence type="ECO:0000313" key="1">
    <source>
        <dbReference type="EMBL" id="GAF79393.1"/>
    </source>
</evidence>
<feature type="non-terminal residue" evidence="1">
    <location>
        <position position="369"/>
    </location>
</feature>
<sequence length="369" mass="40200">TVRGGTEVEVREGERTAKVKDRFFSGKDFSGKIDAGQVSIPKRGIKSFQEQRAGMAPSTPEVIVGRRVEPPKTVSKTVVVRKAKKQPVSQQDVPYVAQFKQLTKKERPVSALPKKTLSTRQVSGGIYEGSQVKRKRVSSEKLQEIKDIAKGGASFQLLRKKPEEFVGPPEEIVGPPRQLAKQKITTKGVLTAMTPFSKHSTEALLEGQKFSKQKFEQFETYPSRKFKFGKEQTIPQRLSSSAQKLRIDALTAKSRKEPFEFLGKSIGASAVEFGSFATEKPLTTIIGATAFSALVPAAQVGLVVGGPAITASQEKTRSLALGRYVGDVALFGGLLGAGKFLGKRFGKTGKEGKSKDFLSELQKQISKEP</sequence>
<protein>
    <submittedName>
        <fullName evidence="1">Uncharacterized protein</fullName>
    </submittedName>
</protein>
<dbReference type="AlphaFoldDB" id="X0SEB2"/>
<name>X0SEB2_9ZZZZ</name>
<accession>X0SEB2</accession>
<dbReference type="EMBL" id="BARS01008478">
    <property type="protein sequence ID" value="GAF79393.1"/>
    <property type="molecule type" value="Genomic_DNA"/>
</dbReference>
<organism evidence="1">
    <name type="scientific">marine sediment metagenome</name>
    <dbReference type="NCBI Taxonomy" id="412755"/>
    <lineage>
        <taxon>unclassified sequences</taxon>
        <taxon>metagenomes</taxon>
        <taxon>ecological metagenomes</taxon>
    </lineage>
</organism>
<reference evidence="1" key="1">
    <citation type="journal article" date="2014" name="Front. Microbiol.">
        <title>High frequency of phylogenetically diverse reductive dehalogenase-homologous genes in deep subseafloor sedimentary metagenomes.</title>
        <authorList>
            <person name="Kawai M."/>
            <person name="Futagami T."/>
            <person name="Toyoda A."/>
            <person name="Takaki Y."/>
            <person name="Nishi S."/>
            <person name="Hori S."/>
            <person name="Arai W."/>
            <person name="Tsubouchi T."/>
            <person name="Morono Y."/>
            <person name="Uchiyama I."/>
            <person name="Ito T."/>
            <person name="Fujiyama A."/>
            <person name="Inagaki F."/>
            <person name="Takami H."/>
        </authorList>
    </citation>
    <scope>NUCLEOTIDE SEQUENCE</scope>
    <source>
        <strain evidence="1">Expedition CK06-06</strain>
    </source>
</reference>
<feature type="non-terminal residue" evidence="1">
    <location>
        <position position="1"/>
    </location>
</feature>
<proteinExistence type="predicted"/>